<proteinExistence type="inferred from homology"/>
<keyword evidence="9" id="KW-1185">Reference proteome</keyword>
<gene>
    <name evidence="8" type="ORF">GCM10011430_25060</name>
</gene>
<protein>
    <recommendedName>
        <fullName evidence="2 5">Cell shape-determining protein MreC</fullName>
    </recommendedName>
    <alternativeName>
        <fullName evidence="4 5">Cell shape protein MreC</fullName>
    </alternativeName>
</protein>
<dbReference type="GO" id="GO:0005886">
    <property type="term" value="C:plasma membrane"/>
    <property type="evidence" value="ECO:0007669"/>
    <property type="project" value="TreeGrafter"/>
</dbReference>
<evidence type="ECO:0000256" key="2">
    <source>
        <dbReference type="ARBA" id="ARBA00013855"/>
    </source>
</evidence>
<dbReference type="InterPro" id="IPR055342">
    <property type="entry name" value="MreC_beta-barrel_core"/>
</dbReference>
<dbReference type="InterPro" id="IPR007221">
    <property type="entry name" value="MreC"/>
</dbReference>
<sequence length="326" mass="35730">MEYSPPPLFKQGASARAKMVFFALIALILLTVDSHVRALSVVRQVVSTALYPLQVVALAPRDGFRYVAGYFTSVSDLQHENAQLRLQQTTDARALQQGQQLLAENEQLRNLLGMSQQLPVKSVLGEILYDARDPFTRKILLDRGSQNGDVEPGEPVIDHVGVVGQVTRVFPFTSEVTLLTDKEQVIPVQVVRNGLRSVAYGRGQSNLLELRFMPTSADIQEGDVLVTSGIDGVYPPGLAVATVTHVENKSDSFARIICVPAAGIDRHRHLLILQTEQKFVPRPPSESRPATRKQGLLQHATNRGGEPVIKQPEAEQPAPASGKVQR</sequence>
<organism evidence="8 9">
    <name type="scientific">Oxalicibacterium solurbis</name>
    <dbReference type="NCBI Taxonomy" id="69280"/>
    <lineage>
        <taxon>Bacteria</taxon>
        <taxon>Pseudomonadati</taxon>
        <taxon>Pseudomonadota</taxon>
        <taxon>Betaproteobacteria</taxon>
        <taxon>Burkholderiales</taxon>
        <taxon>Oxalobacteraceae</taxon>
        <taxon>Oxalicibacterium</taxon>
    </lineage>
</organism>
<dbReference type="RefSeq" id="WP_188422259.1">
    <property type="nucleotide sequence ID" value="NZ_BMDP01000003.1"/>
</dbReference>
<evidence type="ECO:0000256" key="3">
    <source>
        <dbReference type="ARBA" id="ARBA00022960"/>
    </source>
</evidence>
<dbReference type="Gene3D" id="2.40.10.340">
    <property type="entry name" value="Rod shape-determining protein MreC, domain 1"/>
    <property type="match status" value="1"/>
</dbReference>
<comment type="caution">
    <text evidence="8">The sequence shown here is derived from an EMBL/GenBank/DDBJ whole genome shotgun (WGS) entry which is preliminary data.</text>
</comment>
<comment type="function">
    <text evidence="5">Involved in formation and maintenance of cell shape.</text>
</comment>
<dbReference type="InterPro" id="IPR042175">
    <property type="entry name" value="Cell/Rod_MreC_2"/>
</dbReference>
<dbReference type="AlphaFoldDB" id="A0A8J3B2C3"/>
<feature type="domain" description="Rod shape-determining protein MreC beta-barrel core" evidence="7">
    <location>
        <begin position="128"/>
        <end position="274"/>
    </location>
</feature>
<reference evidence="8" key="1">
    <citation type="journal article" date="2014" name="Int. J. Syst. Evol. Microbiol.">
        <title>Complete genome sequence of Corynebacterium casei LMG S-19264T (=DSM 44701T), isolated from a smear-ripened cheese.</title>
        <authorList>
            <consortium name="US DOE Joint Genome Institute (JGI-PGF)"/>
            <person name="Walter F."/>
            <person name="Albersmeier A."/>
            <person name="Kalinowski J."/>
            <person name="Ruckert C."/>
        </authorList>
    </citation>
    <scope>NUCLEOTIDE SEQUENCE</scope>
    <source>
        <strain evidence="8">CCM 7664</strain>
    </source>
</reference>
<dbReference type="Gene3D" id="2.40.10.350">
    <property type="entry name" value="Rod shape-determining protein MreC, domain 2"/>
    <property type="match status" value="1"/>
</dbReference>
<evidence type="ECO:0000256" key="6">
    <source>
        <dbReference type="SAM" id="MobiDB-lite"/>
    </source>
</evidence>
<keyword evidence="3 5" id="KW-0133">Cell shape</keyword>
<dbReference type="NCBIfam" id="TIGR00219">
    <property type="entry name" value="mreC"/>
    <property type="match status" value="1"/>
</dbReference>
<dbReference type="PANTHER" id="PTHR34138:SF1">
    <property type="entry name" value="CELL SHAPE-DETERMINING PROTEIN MREC"/>
    <property type="match status" value="1"/>
</dbReference>
<dbReference type="PIRSF" id="PIRSF038471">
    <property type="entry name" value="MreC"/>
    <property type="match status" value="1"/>
</dbReference>
<evidence type="ECO:0000256" key="5">
    <source>
        <dbReference type="PIRNR" id="PIRNR038471"/>
    </source>
</evidence>
<dbReference type="Pfam" id="PF04085">
    <property type="entry name" value="MreC"/>
    <property type="match status" value="1"/>
</dbReference>
<reference evidence="8" key="2">
    <citation type="submission" date="2020-09" db="EMBL/GenBank/DDBJ databases">
        <authorList>
            <person name="Sun Q."/>
            <person name="Sedlacek I."/>
        </authorList>
    </citation>
    <scope>NUCLEOTIDE SEQUENCE</scope>
    <source>
        <strain evidence="8">CCM 7664</strain>
    </source>
</reference>
<name>A0A8J3B2C3_9BURK</name>
<dbReference type="EMBL" id="BMDP01000003">
    <property type="protein sequence ID" value="GGI55332.1"/>
    <property type="molecule type" value="Genomic_DNA"/>
</dbReference>
<evidence type="ECO:0000313" key="8">
    <source>
        <dbReference type="EMBL" id="GGI55332.1"/>
    </source>
</evidence>
<dbReference type="GO" id="GO:0008360">
    <property type="term" value="P:regulation of cell shape"/>
    <property type="evidence" value="ECO:0007669"/>
    <property type="project" value="UniProtKB-KW"/>
</dbReference>
<dbReference type="Proteomes" id="UP000627205">
    <property type="component" value="Unassembled WGS sequence"/>
</dbReference>
<evidence type="ECO:0000256" key="1">
    <source>
        <dbReference type="ARBA" id="ARBA00009369"/>
    </source>
</evidence>
<evidence type="ECO:0000259" key="7">
    <source>
        <dbReference type="Pfam" id="PF04085"/>
    </source>
</evidence>
<comment type="similarity">
    <text evidence="1 5">Belongs to the MreC family.</text>
</comment>
<accession>A0A8J3B2C3</accession>
<feature type="region of interest" description="Disordered" evidence="6">
    <location>
        <begin position="277"/>
        <end position="326"/>
    </location>
</feature>
<dbReference type="InterPro" id="IPR042177">
    <property type="entry name" value="Cell/Rod_1"/>
</dbReference>
<dbReference type="PANTHER" id="PTHR34138">
    <property type="entry name" value="CELL SHAPE-DETERMINING PROTEIN MREC"/>
    <property type="match status" value="1"/>
</dbReference>
<evidence type="ECO:0000313" key="9">
    <source>
        <dbReference type="Proteomes" id="UP000627205"/>
    </source>
</evidence>
<evidence type="ECO:0000256" key="4">
    <source>
        <dbReference type="ARBA" id="ARBA00032089"/>
    </source>
</evidence>